<feature type="region of interest" description="Disordered" evidence="1">
    <location>
        <begin position="301"/>
        <end position="423"/>
    </location>
</feature>
<evidence type="ECO:0000313" key="5">
    <source>
        <dbReference type="Proteomes" id="UP000311382"/>
    </source>
</evidence>
<dbReference type="Proteomes" id="UP000311382">
    <property type="component" value="Unassembled WGS sequence"/>
</dbReference>
<dbReference type="GO" id="GO:0008474">
    <property type="term" value="F:palmitoyl-(protein) hydrolase activity"/>
    <property type="evidence" value="ECO:0007669"/>
    <property type="project" value="TreeGrafter"/>
</dbReference>
<dbReference type="OrthoDB" id="10249433at2759"/>
<feature type="compositionally biased region" description="Low complexity" evidence="1">
    <location>
        <begin position="325"/>
        <end position="356"/>
    </location>
</feature>
<evidence type="ECO:0000259" key="3">
    <source>
        <dbReference type="Pfam" id="PF00561"/>
    </source>
</evidence>
<feature type="domain" description="AB hydrolase-1" evidence="3">
    <location>
        <begin position="94"/>
        <end position="214"/>
    </location>
</feature>
<evidence type="ECO:0000313" key="4">
    <source>
        <dbReference type="EMBL" id="TNY22842.1"/>
    </source>
</evidence>
<dbReference type="Gene3D" id="3.40.50.1820">
    <property type="entry name" value="alpha/beta hydrolase"/>
    <property type="match status" value="1"/>
</dbReference>
<dbReference type="SUPFAM" id="SSF53474">
    <property type="entry name" value="alpha/beta-Hydrolases"/>
    <property type="match status" value="1"/>
</dbReference>
<keyword evidence="5" id="KW-1185">Reference proteome</keyword>
<gene>
    <name evidence="4" type="ORF">DMC30DRAFT_360991</name>
</gene>
<feature type="compositionally biased region" description="Low complexity" evidence="1">
    <location>
        <begin position="305"/>
        <end position="315"/>
    </location>
</feature>
<sequence length="423" mass="45829">MAPLHLPSLRSLIAWIAGTLAVSLTAGGTALYLAQCRLIYPSNMPAGSRTNVPRPDEFGLAPFDDVELVAPDGVKIRAFVIPYARGDVKPSDRPTVLLLHANAGNVGHRLPIAKVFWERMRCNVVALSYRGYGHSEGSPSEQGIKLDAQTALDYILSHPELEKTQIFLYGQSIGGAVAIFLASQNAQRVKGLIIENTFLSLPKLVPHVLPFLRPFVPFLLHQIWPSERYIATLPGDFPVLFLAGSRDELVEPGQMKGLWERCGSKVKRWIEFPYGTHNDTCVQPQYFAHISSFIAEHSSLPLGPSHPAAPTSSAPTPAPAPAPASPHVTTADSEPEPAATEPSSPTVSTTSSSGSSFELVDRSVGSLGGELEKRDDAEEKENDGETEGEKLELREGISAGSFGPREELEEAMREGEELVKEKL</sequence>
<dbReference type="GO" id="GO:0016020">
    <property type="term" value="C:membrane"/>
    <property type="evidence" value="ECO:0007669"/>
    <property type="project" value="TreeGrafter"/>
</dbReference>
<proteinExistence type="predicted"/>
<keyword evidence="4" id="KW-0378">Hydrolase</keyword>
<evidence type="ECO:0000256" key="1">
    <source>
        <dbReference type="SAM" id="MobiDB-lite"/>
    </source>
</evidence>
<keyword evidence="2" id="KW-0472">Membrane</keyword>
<dbReference type="PANTHER" id="PTHR12277">
    <property type="entry name" value="ALPHA/BETA HYDROLASE DOMAIN-CONTAINING PROTEIN"/>
    <property type="match status" value="1"/>
</dbReference>
<dbReference type="InterPro" id="IPR000073">
    <property type="entry name" value="AB_hydrolase_1"/>
</dbReference>
<dbReference type="PANTHER" id="PTHR12277:SF81">
    <property type="entry name" value="PROTEIN ABHD13"/>
    <property type="match status" value="1"/>
</dbReference>
<comment type="caution">
    <text evidence="4">The sequence shown here is derived from an EMBL/GenBank/DDBJ whole genome shotgun (WGS) entry which is preliminary data.</text>
</comment>
<name>A0A5C5G338_9BASI</name>
<dbReference type="AlphaFoldDB" id="A0A5C5G338"/>
<accession>A0A5C5G338</accession>
<feature type="compositionally biased region" description="Basic and acidic residues" evidence="1">
    <location>
        <begin position="404"/>
        <end position="423"/>
    </location>
</feature>
<organism evidence="4 5">
    <name type="scientific">Rhodotorula diobovata</name>
    <dbReference type="NCBI Taxonomy" id="5288"/>
    <lineage>
        <taxon>Eukaryota</taxon>
        <taxon>Fungi</taxon>
        <taxon>Dikarya</taxon>
        <taxon>Basidiomycota</taxon>
        <taxon>Pucciniomycotina</taxon>
        <taxon>Microbotryomycetes</taxon>
        <taxon>Sporidiobolales</taxon>
        <taxon>Sporidiobolaceae</taxon>
        <taxon>Rhodotorula</taxon>
    </lineage>
</organism>
<dbReference type="InterPro" id="IPR029058">
    <property type="entry name" value="AB_hydrolase_fold"/>
</dbReference>
<reference evidence="4 5" key="1">
    <citation type="submission" date="2019-03" db="EMBL/GenBank/DDBJ databases">
        <title>Rhodosporidium diobovatum UCD-FST 08-225 genome sequencing, assembly, and annotation.</title>
        <authorList>
            <person name="Fakankun I.U."/>
            <person name="Fristensky B."/>
            <person name="Levin D.B."/>
        </authorList>
    </citation>
    <scope>NUCLEOTIDE SEQUENCE [LARGE SCALE GENOMIC DNA]</scope>
    <source>
        <strain evidence="4 5">UCD-FST 08-225</strain>
    </source>
</reference>
<feature type="transmembrane region" description="Helical" evidence="2">
    <location>
        <begin position="12"/>
        <end position="34"/>
    </location>
</feature>
<keyword evidence="2" id="KW-1133">Transmembrane helix</keyword>
<dbReference type="STRING" id="5288.A0A5C5G338"/>
<evidence type="ECO:0000256" key="2">
    <source>
        <dbReference type="SAM" id="Phobius"/>
    </source>
</evidence>
<keyword evidence="2" id="KW-0812">Transmembrane</keyword>
<dbReference type="EMBL" id="SOZI01000019">
    <property type="protein sequence ID" value="TNY22842.1"/>
    <property type="molecule type" value="Genomic_DNA"/>
</dbReference>
<protein>
    <submittedName>
        <fullName evidence="4">Alpha/Beta hydrolase protein</fullName>
    </submittedName>
</protein>
<dbReference type="Pfam" id="PF00561">
    <property type="entry name" value="Abhydrolase_1"/>
    <property type="match status" value="1"/>
</dbReference>